<evidence type="ECO:0000313" key="1">
    <source>
        <dbReference type="EMBL" id="MBS7811226.1"/>
    </source>
</evidence>
<dbReference type="RefSeq" id="WP_213669915.1">
    <property type="nucleotide sequence ID" value="NZ_JAHCDA010000002.1"/>
</dbReference>
<organism evidence="1 2">
    <name type="scientific">Roseococcus pinisoli</name>
    <dbReference type="NCBI Taxonomy" id="2835040"/>
    <lineage>
        <taxon>Bacteria</taxon>
        <taxon>Pseudomonadati</taxon>
        <taxon>Pseudomonadota</taxon>
        <taxon>Alphaproteobacteria</taxon>
        <taxon>Acetobacterales</taxon>
        <taxon>Roseomonadaceae</taxon>
        <taxon>Roseococcus</taxon>
    </lineage>
</organism>
<reference evidence="1 2" key="1">
    <citation type="submission" date="2021-05" db="EMBL/GenBank/DDBJ databases">
        <title>Roseococcus sp. XZZS9, whole genome shotgun sequencing project.</title>
        <authorList>
            <person name="Zhao G."/>
            <person name="Shen L."/>
        </authorList>
    </citation>
    <scope>NUCLEOTIDE SEQUENCE [LARGE SCALE GENOMIC DNA]</scope>
    <source>
        <strain evidence="1 2">XZZS9</strain>
    </source>
</reference>
<gene>
    <name evidence="1" type="ORF">KHU32_09780</name>
</gene>
<dbReference type="EMBL" id="JAHCDA010000002">
    <property type="protein sequence ID" value="MBS7811226.1"/>
    <property type="molecule type" value="Genomic_DNA"/>
</dbReference>
<proteinExistence type="predicted"/>
<protein>
    <submittedName>
        <fullName evidence="1">Uncharacterized protein</fullName>
    </submittedName>
</protein>
<sequence length="98" mass="10203">MTIPQITSAAPPILIPLHSGFEAAALRIAQAFPHHQTGKPHLTVETVAGLAIALLDGAVAAGATQALDIENWMARQLREPVSEPANAEGTSHLAPREG</sequence>
<name>A0ABS5QD75_9PROT</name>
<comment type="caution">
    <text evidence="1">The sequence shown here is derived from an EMBL/GenBank/DDBJ whole genome shotgun (WGS) entry which is preliminary data.</text>
</comment>
<keyword evidence="2" id="KW-1185">Reference proteome</keyword>
<accession>A0ABS5QD75</accession>
<dbReference type="Proteomes" id="UP000766336">
    <property type="component" value="Unassembled WGS sequence"/>
</dbReference>
<evidence type="ECO:0000313" key="2">
    <source>
        <dbReference type="Proteomes" id="UP000766336"/>
    </source>
</evidence>